<keyword evidence="3" id="KW-0479">Metal-binding</keyword>
<dbReference type="PROSITE" id="PS51669">
    <property type="entry name" value="4FE4S_MOW_BIS_MGD"/>
    <property type="match status" value="1"/>
</dbReference>
<evidence type="ECO:0000259" key="10">
    <source>
        <dbReference type="PROSITE" id="PS51669"/>
    </source>
</evidence>
<gene>
    <name evidence="12" type="ORF">ASN18_2901</name>
</gene>
<evidence type="ECO:0000256" key="3">
    <source>
        <dbReference type="ARBA" id="ARBA00022723"/>
    </source>
</evidence>
<dbReference type="SUPFAM" id="SSF53706">
    <property type="entry name" value="Formate dehydrogenase/DMSO reductase, domains 1-3"/>
    <property type="match status" value="1"/>
</dbReference>
<keyword evidence="5" id="KW-0408">Iron</keyword>
<dbReference type="Pfam" id="PF22117">
    <property type="entry name" value="Fer4_Nqo3"/>
    <property type="match status" value="1"/>
</dbReference>
<dbReference type="Pfam" id="PF13510">
    <property type="entry name" value="Fer2_4"/>
    <property type="match status" value="1"/>
</dbReference>
<dbReference type="EC" id="1.2.1.2" evidence="12"/>
<evidence type="ECO:0000313" key="12">
    <source>
        <dbReference type="EMBL" id="KWT78296.1"/>
    </source>
</evidence>
<dbReference type="SUPFAM" id="SSF54862">
    <property type="entry name" value="4Fe-4S ferredoxins"/>
    <property type="match status" value="1"/>
</dbReference>
<dbReference type="Gene3D" id="3.30.70.20">
    <property type="match status" value="1"/>
</dbReference>
<dbReference type="InterPro" id="IPR017896">
    <property type="entry name" value="4Fe4S_Fe-S-bd"/>
</dbReference>
<dbReference type="InterPro" id="IPR000283">
    <property type="entry name" value="NADH_UbQ_OxRdtase_75kDa_su_CS"/>
</dbReference>
<comment type="cofactor">
    <cofactor evidence="7">
        <name>[2Fe-2S] cluster</name>
        <dbReference type="ChEBI" id="CHEBI:190135"/>
    </cofactor>
</comment>
<dbReference type="InterPro" id="IPR006656">
    <property type="entry name" value="Mopterin_OxRdtase"/>
</dbReference>
<evidence type="ECO:0000256" key="4">
    <source>
        <dbReference type="ARBA" id="ARBA00023002"/>
    </source>
</evidence>
<dbReference type="InterPro" id="IPR050123">
    <property type="entry name" value="Prok_molybdopt-oxidoreductase"/>
</dbReference>
<dbReference type="SMART" id="SM00929">
    <property type="entry name" value="NADH-G_4Fe-4S_3"/>
    <property type="match status" value="1"/>
</dbReference>
<accession>A0ABR5SBU9</accession>
<dbReference type="EMBL" id="LNQR01000117">
    <property type="protein sequence ID" value="KWT78296.1"/>
    <property type="molecule type" value="Genomic_DNA"/>
</dbReference>
<evidence type="ECO:0000259" key="11">
    <source>
        <dbReference type="PROSITE" id="PS51839"/>
    </source>
</evidence>
<comment type="cofactor">
    <cofactor evidence="1">
        <name>[4Fe-4S] cluster</name>
        <dbReference type="ChEBI" id="CHEBI:49883"/>
    </cofactor>
</comment>
<sequence length="347" mass="38862">MSIKLTIDGKELEARPGATILQTARDYGIYIPTLCDNPALEPYGGCRLCLVEVEGMPKPTTSCTTPVTEGMKVKTVTPTVERLRKTVIELLLSDHPNDCMICERAGDCKLQEFAYFYGLRENRFYGKRRQYTKQDENPFLERNMDKCILCGLCVRVCNEVQGVGAIDIAYRGFDAKVCPSFEKDLDCEFCGQCVSVCPTGALSGRIWAKKGRTINVKEVETTCSYCGCGCQLNLHVRGNEIARVSSKPDNHNEGWLCVKGRFGYEFINSPDRLKTPLIKKDGKFTEATWDEAISYIAARFKKIVEDHSTDALAGLSSARCTNEENFLFQKFMRAVIGTNNVDHCARL</sequence>
<reference evidence="12 13" key="1">
    <citation type="submission" date="2015-11" db="EMBL/GenBank/DDBJ databases">
        <authorList>
            <person name="Lin W."/>
        </authorList>
    </citation>
    <scope>NUCLEOTIDE SEQUENCE [LARGE SCALE GENOMIC DNA]</scope>
    <source>
        <strain evidence="12 13">HCH-1</strain>
    </source>
</reference>
<dbReference type="GO" id="GO:0016491">
    <property type="term" value="F:oxidoreductase activity"/>
    <property type="evidence" value="ECO:0007669"/>
    <property type="project" value="UniProtKB-KW"/>
</dbReference>
<evidence type="ECO:0000259" key="9">
    <source>
        <dbReference type="PROSITE" id="PS51379"/>
    </source>
</evidence>
<dbReference type="Gene3D" id="3.10.20.740">
    <property type="match status" value="1"/>
</dbReference>
<dbReference type="PROSITE" id="PS00641">
    <property type="entry name" value="COMPLEX1_75K_1"/>
    <property type="match status" value="1"/>
</dbReference>
<keyword evidence="13" id="KW-1185">Reference proteome</keyword>
<dbReference type="Gene3D" id="2.20.25.90">
    <property type="entry name" value="ADC-like domains"/>
    <property type="match status" value="1"/>
</dbReference>
<name>A0ABR5SBU9_9BACT</name>
<dbReference type="Pfam" id="PF10588">
    <property type="entry name" value="NADH-G_4Fe-4S_3"/>
    <property type="match status" value="1"/>
</dbReference>
<dbReference type="SMART" id="SM00926">
    <property type="entry name" value="Molybdop_Fe4S4"/>
    <property type="match status" value="1"/>
</dbReference>
<evidence type="ECO:0000256" key="7">
    <source>
        <dbReference type="ARBA" id="ARBA00034078"/>
    </source>
</evidence>
<comment type="caution">
    <text evidence="12">The sequence shown here is derived from an EMBL/GenBank/DDBJ whole genome shotgun (WGS) entry which is preliminary data.</text>
</comment>
<proteinExistence type="predicted"/>
<keyword evidence="4 12" id="KW-0560">Oxidoreductase</keyword>
<dbReference type="Pfam" id="PF04879">
    <property type="entry name" value="Molybdop_Fe4S4"/>
    <property type="match status" value="1"/>
</dbReference>
<dbReference type="PANTHER" id="PTHR43105:SF14">
    <property type="entry name" value="FORMATE DEHYDROGENASE H"/>
    <property type="match status" value="1"/>
</dbReference>
<dbReference type="PANTHER" id="PTHR43105">
    <property type="entry name" value="RESPIRATORY NITRATE REDUCTASE"/>
    <property type="match status" value="1"/>
</dbReference>
<dbReference type="InterPro" id="IPR006963">
    <property type="entry name" value="Mopterin_OxRdtase_4Fe-4S_dom"/>
</dbReference>
<dbReference type="PROSITE" id="PS51839">
    <property type="entry name" value="4FE4S_HC3"/>
    <property type="match status" value="1"/>
</dbReference>
<evidence type="ECO:0000256" key="1">
    <source>
        <dbReference type="ARBA" id="ARBA00001966"/>
    </source>
</evidence>
<dbReference type="PROSITE" id="PS51085">
    <property type="entry name" value="2FE2S_FER_2"/>
    <property type="match status" value="1"/>
</dbReference>
<feature type="domain" description="2Fe-2S ferredoxin-type" evidence="8">
    <location>
        <begin position="1"/>
        <end position="79"/>
    </location>
</feature>
<evidence type="ECO:0000256" key="2">
    <source>
        <dbReference type="ARBA" id="ARBA00022485"/>
    </source>
</evidence>
<dbReference type="InterPro" id="IPR019574">
    <property type="entry name" value="NADH_UbQ_OxRdtase_Gsu_4Fe4S-bd"/>
</dbReference>
<dbReference type="InterPro" id="IPR036010">
    <property type="entry name" value="2Fe-2S_ferredoxin-like_sf"/>
</dbReference>
<dbReference type="SUPFAM" id="SSF54292">
    <property type="entry name" value="2Fe-2S ferredoxin-like"/>
    <property type="match status" value="1"/>
</dbReference>
<organism evidence="12 13">
    <name type="scientific">Candidatus Magnetominusculus xianensis</name>
    <dbReference type="NCBI Taxonomy" id="1748249"/>
    <lineage>
        <taxon>Bacteria</taxon>
        <taxon>Pseudomonadati</taxon>
        <taxon>Nitrospirota</taxon>
        <taxon>Nitrospiria</taxon>
        <taxon>Nitrospirales</taxon>
        <taxon>Nitrospiraceae</taxon>
        <taxon>Candidatus Magnetominusculus</taxon>
    </lineage>
</organism>
<dbReference type="InterPro" id="IPR001041">
    <property type="entry name" value="2Fe-2S_ferredoxin-type"/>
</dbReference>
<evidence type="ECO:0000259" key="8">
    <source>
        <dbReference type="PROSITE" id="PS51085"/>
    </source>
</evidence>
<keyword evidence="6" id="KW-0411">Iron-sulfur</keyword>
<dbReference type="PROSITE" id="PS00198">
    <property type="entry name" value="4FE4S_FER_1"/>
    <property type="match status" value="1"/>
</dbReference>
<dbReference type="PROSITE" id="PS51379">
    <property type="entry name" value="4FE4S_FER_2"/>
    <property type="match status" value="2"/>
</dbReference>
<feature type="domain" description="4Fe-4S ferredoxin-type" evidence="9">
    <location>
        <begin position="177"/>
        <end position="203"/>
    </location>
</feature>
<dbReference type="CDD" id="cd00207">
    <property type="entry name" value="fer2"/>
    <property type="match status" value="1"/>
</dbReference>
<dbReference type="InterPro" id="IPR054351">
    <property type="entry name" value="NADH_UbQ_OxRdtase_ferredoxin"/>
</dbReference>
<feature type="domain" description="4Fe-4S Mo/W bis-MGD-type" evidence="10">
    <location>
        <begin position="216"/>
        <end position="271"/>
    </location>
</feature>
<dbReference type="Gene3D" id="3.40.50.740">
    <property type="match status" value="1"/>
</dbReference>
<dbReference type="Pfam" id="PF00384">
    <property type="entry name" value="Molybdopterin"/>
    <property type="match status" value="1"/>
</dbReference>
<feature type="domain" description="4Fe-4S ferredoxin-type" evidence="9">
    <location>
        <begin position="138"/>
        <end position="168"/>
    </location>
</feature>
<keyword evidence="2" id="KW-0004">4Fe-4S</keyword>
<dbReference type="Proteomes" id="UP000060487">
    <property type="component" value="Unassembled WGS sequence"/>
</dbReference>
<evidence type="ECO:0000313" key="13">
    <source>
        <dbReference type="Proteomes" id="UP000060487"/>
    </source>
</evidence>
<evidence type="ECO:0000256" key="5">
    <source>
        <dbReference type="ARBA" id="ARBA00023004"/>
    </source>
</evidence>
<evidence type="ECO:0000256" key="6">
    <source>
        <dbReference type="ARBA" id="ARBA00023014"/>
    </source>
</evidence>
<protein>
    <submittedName>
        <fullName evidence="12">NADH dehydrogenase</fullName>
        <ecNumber evidence="12">1.2.1.2</ecNumber>
    </submittedName>
</protein>
<feature type="domain" description="4Fe-4S His(Cys)3-ligated-type" evidence="11">
    <location>
        <begin position="79"/>
        <end position="118"/>
    </location>
</feature>
<dbReference type="InterPro" id="IPR017900">
    <property type="entry name" value="4Fe4S_Fe_S_CS"/>
</dbReference>